<dbReference type="NCBIfam" id="TIGR02385">
    <property type="entry name" value="RelE_StbE"/>
    <property type="match status" value="1"/>
</dbReference>
<dbReference type="InterPro" id="IPR035093">
    <property type="entry name" value="RelE/ParE_toxin_dom_sf"/>
</dbReference>
<keyword evidence="1" id="KW-1277">Toxin-antitoxin system</keyword>
<dbReference type="EMBL" id="JAQOSP010000041">
    <property type="protein sequence ID" value="MDJ1168957.1"/>
    <property type="molecule type" value="Genomic_DNA"/>
</dbReference>
<organism evidence="2 3">
    <name type="scientific">Roseofilum acuticapitatum BLCC-M154</name>
    <dbReference type="NCBI Taxonomy" id="3022444"/>
    <lineage>
        <taxon>Bacteria</taxon>
        <taxon>Bacillati</taxon>
        <taxon>Cyanobacteriota</taxon>
        <taxon>Cyanophyceae</taxon>
        <taxon>Desertifilales</taxon>
        <taxon>Desertifilaceae</taxon>
        <taxon>Roseofilum</taxon>
        <taxon>Roseofilum acuticapitatum</taxon>
    </lineage>
</organism>
<dbReference type="SUPFAM" id="SSF143011">
    <property type="entry name" value="RelE-like"/>
    <property type="match status" value="1"/>
</dbReference>
<proteinExistence type="predicted"/>
<reference evidence="2 3" key="1">
    <citation type="submission" date="2023-01" db="EMBL/GenBank/DDBJ databases">
        <title>Novel diversity within Roseofilum (Cyanobacteria; Desertifilaceae) from marine benthic mats with descriptions of four novel species.</title>
        <authorList>
            <person name="Wang Y."/>
            <person name="Berthold D.E."/>
            <person name="Hu J."/>
            <person name="Lefler F.W."/>
            <person name="Laughinghouse H.D. IV."/>
        </authorList>
    </citation>
    <scope>NUCLEOTIDE SEQUENCE [LARGE SCALE GENOMIC DNA]</scope>
    <source>
        <strain evidence="2 3">BLCC-M154</strain>
    </source>
</reference>
<keyword evidence="3" id="KW-1185">Reference proteome</keyword>
<sequence length="96" mass="11413">MKIAWSPKSLRSFKRLTRKNPDLRSLIEVTIRQLIEDPFHPSLRTHKLKGDFSGCWSCSIDYSYRIIFEFVPDQEEEEEEEEVILLLNLGTHDQVY</sequence>
<dbReference type="RefSeq" id="WP_283752721.1">
    <property type="nucleotide sequence ID" value="NZ_JAQOSP010000041.1"/>
</dbReference>
<name>A0ABT7APY1_9CYAN</name>
<dbReference type="InterPro" id="IPR004386">
    <property type="entry name" value="Toxin_YafQ-like"/>
</dbReference>
<evidence type="ECO:0000313" key="2">
    <source>
        <dbReference type="EMBL" id="MDJ1168957.1"/>
    </source>
</evidence>
<comment type="caution">
    <text evidence="2">The sequence shown here is derived from an EMBL/GenBank/DDBJ whole genome shotgun (WGS) entry which is preliminary data.</text>
</comment>
<gene>
    <name evidence="2" type="ORF">PMG71_05920</name>
</gene>
<evidence type="ECO:0000256" key="1">
    <source>
        <dbReference type="ARBA" id="ARBA00022649"/>
    </source>
</evidence>
<evidence type="ECO:0000313" key="3">
    <source>
        <dbReference type="Proteomes" id="UP001235303"/>
    </source>
</evidence>
<dbReference type="Gene3D" id="3.30.2310.20">
    <property type="entry name" value="RelE-like"/>
    <property type="match status" value="1"/>
</dbReference>
<dbReference type="Pfam" id="PF15738">
    <property type="entry name" value="YafQ_toxin"/>
    <property type="match status" value="1"/>
</dbReference>
<accession>A0ABT7APY1</accession>
<protein>
    <submittedName>
        <fullName evidence="2">Type II toxin-antitoxin system mRNA interferase toxin, RelE/StbE family</fullName>
    </submittedName>
</protein>
<dbReference type="Proteomes" id="UP001235303">
    <property type="component" value="Unassembled WGS sequence"/>
</dbReference>
<dbReference type="InterPro" id="IPR007712">
    <property type="entry name" value="RelE/ParE_toxin"/>
</dbReference>